<feature type="domain" description="J" evidence="3">
    <location>
        <begin position="8"/>
        <end position="71"/>
    </location>
</feature>
<comment type="caution">
    <text evidence="4">The sequence shown here is derived from an EMBL/GenBank/DDBJ whole genome shotgun (WGS) entry which is preliminary data.</text>
</comment>
<dbReference type="AlphaFoldDB" id="A0A537JP57"/>
<reference evidence="4 5" key="1">
    <citation type="journal article" date="2019" name="Nat. Microbiol.">
        <title>Mediterranean grassland soil C-N compound turnover is dependent on rainfall and depth, and is mediated by genomically divergent microorganisms.</title>
        <authorList>
            <person name="Diamond S."/>
            <person name="Andeer P.F."/>
            <person name="Li Z."/>
            <person name="Crits-Christoph A."/>
            <person name="Burstein D."/>
            <person name="Anantharaman K."/>
            <person name="Lane K.R."/>
            <person name="Thomas B.C."/>
            <person name="Pan C."/>
            <person name="Northen T.R."/>
            <person name="Banfield J.F."/>
        </authorList>
    </citation>
    <scope>NUCLEOTIDE SEQUENCE [LARGE SCALE GENOMIC DNA]</scope>
    <source>
        <strain evidence="4">NP_6</strain>
    </source>
</reference>
<evidence type="ECO:0000259" key="3">
    <source>
        <dbReference type="PROSITE" id="PS50076"/>
    </source>
</evidence>
<name>A0A537JP57_9BACT</name>
<evidence type="ECO:0000313" key="5">
    <source>
        <dbReference type="Proteomes" id="UP000318093"/>
    </source>
</evidence>
<feature type="region of interest" description="Disordered" evidence="2">
    <location>
        <begin position="73"/>
        <end position="100"/>
    </location>
</feature>
<dbReference type="PRINTS" id="PR00625">
    <property type="entry name" value="JDOMAIN"/>
</dbReference>
<dbReference type="GO" id="GO:0051082">
    <property type="term" value="F:unfolded protein binding"/>
    <property type="evidence" value="ECO:0007669"/>
    <property type="project" value="TreeGrafter"/>
</dbReference>
<dbReference type="Gene3D" id="1.10.287.110">
    <property type="entry name" value="DnaJ domain"/>
    <property type="match status" value="1"/>
</dbReference>
<dbReference type="GO" id="GO:0005737">
    <property type="term" value="C:cytoplasm"/>
    <property type="evidence" value="ECO:0007669"/>
    <property type="project" value="TreeGrafter"/>
</dbReference>
<evidence type="ECO:0000256" key="2">
    <source>
        <dbReference type="SAM" id="MobiDB-lite"/>
    </source>
</evidence>
<dbReference type="Proteomes" id="UP000318093">
    <property type="component" value="Unassembled WGS sequence"/>
</dbReference>
<gene>
    <name evidence="4" type="ORF">E6H03_00640</name>
</gene>
<organism evidence="4 5">
    <name type="scientific">Candidatus Segetimicrobium genomatis</name>
    <dbReference type="NCBI Taxonomy" id="2569760"/>
    <lineage>
        <taxon>Bacteria</taxon>
        <taxon>Bacillati</taxon>
        <taxon>Candidatus Sysuimicrobiota</taxon>
        <taxon>Candidatus Sysuimicrobiia</taxon>
        <taxon>Candidatus Sysuimicrobiales</taxon>
        <taxon>Candidatus Segetimicrobiaceae</taxon>
        <taxon>Candidatus Segetimicrobium</taxon>
    </lineage>
</organism>
<dbReference type="Pfam" id="PF00226">
    <property type="entry name" value="DnaJ"/>
    <property type="match status" value="1"/>
</dbReference>
<evidence type="ECO:0000313" key="4">
    <source>
        <dbReference type="EMBL" id="TMI85328.1"/>
    </source>
</evidence>
<protein>
    <submittedName>
        <fullName evidence="4">J domain-containing protein</fullName>
    </submittedName>
</protein>
<dbReference type="GO" id="GO:0042026">
    <property type="term" value="P:protein refolding"/>
    <property type="evidence" value="ECO:0007669"/>
    <property type="project" value="TreeGrafter"/>
</dbReference>
<dbReference type="InterPro" id="IPR036869">
    <property type="entry name" value="J_dom_sf"/>
</dbReference>
<proteinExistence type="predicted"/>
<dbReference type="InterPro" id="IPR001623">
    <property type="entry name" value="DnaJ_domain"/>
</dbReference>
<accession>A0A537JP57</accession>
<dbReference type="CDD" id="cd06257">
    <property type="entry name" value="DnaJ"/>
    <property type="match status" value="1"/>
</dbReference>
<dbReference type="SMART" id="SM00271">
    <property type="entry name" value="DnaJ"/>
    <property type="match status" value="1"/>
</dbReference>
<dbReference type="PANTHER" id="PTHR43096:SF52">
    <property type="entry name" value="DNAJ HOMOLOG 1, MITOCHONDRIAL-RELATED"/>
    <property type="match status" value="1"/>
</dbReference>
<feature type="compositionally biased region" description="Low complexity" evidence="2">
    <location>
        <begin position="73"/>
        <end position="91"/>
    </location>
</feature>
<keyword evidence="1" id="KW-0143">Chaperone</keyword>
<sequence length="141" mass="15468">MRFRPEIDYYEILQVHPRASPAMVKKAYRTLMGEMGGHPDLGGDEERAKLINEAYTVLGDAELRRAYDRARGVRASGGRPGGAPWWRPSGPGDSGPAGREMERLAGTVSKVLLSALDLADLLAMILLLLQIWRQVSPAGRV</sequence>
<dbReference type="PROSITE" id="PS50076">
    <property type="entry name" value="DNAJ_2"/>
    <property type="match status" value="1"/>
</dbReference>
<dbReference type="SUPFAM" id="SSF46565">
    <property type="entry name" value="Chaperone J-domain"/>
    <property type="match status" value="1"/>
</dbReference>
<dbReference type="EMBL" id="VBAN01000016">
    <property type="protein sequence ID" value="TMI85328.1"/>
    <property type="molecule type" value="Genomic_DNA"/>
</dbReference>
<evidence type="ECO:0000256" key="1">
    <source>
        <dbReference type="ARBA" id="ARBA00023186"/>
    </source>
</evidence>
<dbReference type="PANTHER" id="PTHR43096">
    <property type="entry name" value="DNAJ HOMOLOG 1, MITOCHONDRIAL-RELATED"/>
    <property type="match status" value="1"/>
</dbReference>